<name>A0A7S3KZD8_9STRA</name>
<evidence type="ECO:0000256" key="2">
    <source>
        <dbReference type="ARBA" id="ARBA00008318"/>
    </source>
</evidence>
<dbReference type="EMBL" id="HBIM01004398">
    <property type="protein sequence ID" value="CAE0405791.1"/>
    <property type="molecule type" value="Transcribed_RNA"/>
</dbReference>
<feature type="compositionally biased region" description="Basic and acidic residues" evidence="6">
    <location>
        <begin position="717"/>
        <end position="731"/>
    </location>
</feature>
<organism evidence="9">
    <name type="scientific">Amphora coffeiformis</name>
    <dbReference type="NCBI Taxonomy" id="265554"/>
    <lineage>
        <taxon>Eukaryota</taxon>
        <taxon>Sar</taxon>
        <taxon>Stramenopiles</taxon>
        <taxon>Ochrophyta</taxon>
        <taxon>Bacillariophyta</taxon>
        <taxon>Bacillariophyceae</taxon>
        <taxon>Bacillariophycidae</taxon>
        <taxon>Thalassiophysales</taxon>
        <taxon>Catenulaceae</taxon>
        <taxon>Amphora</taxon>
    </lineage>
</organism>
<dbReference type="GO" id="GO:1990112">
    <property type="term" value="C:RQC complex"/>
    <property type="evidence" value="ECO:0007669"/>
    <property type="project" value="TreeGrafter"/>
</dbReference>
<keyword evidence="3" id="KW-0963">Cytoplasm</keyword>
<evidence type="ECO:0008006" key="10">
    <source>
        <dbReference type="Google" id="ProtNLM"/>
    </source>
</evidence>
<evidence type="ECO:0000256" key="3">
    <source>
        <dbReference type="ARBA" id="ARBA00022490"/>
    </source>
</evidence>
<dbReference type="Pfam" id="PF05833">
    <property type="entry name" value="NFACT_N"/>
    <property type="match status" value="1"/>
</dbReference>
<feature type="coiled-coil region" evidence="5">
    <location>
        <begin position="495"/>
        <end position="529"/>
    </location>
</feature>
<evidence type="ECO:0000256" key="6">
    <source>
        <dbReference type="SAM" id="MobiDB-lite"/>
    </source>
</evidence>
<protein>
    <recommendedName>
        <fullName evidence="10">NFACT RNA-binding domain-containing protein</fullName>
    </recommendedName>
</protein>
<evidence type="ECO:0000259" key="7">
    <source>
        <dbReference type="Pfam" id="PF05670"/>
    </source>
</evidence>
<feature type="domain" description="NFACT RNA-binding" evidence="7">
    <location>
        <begin position="544"/>
        <end position="663"/>
    </location>
</feature>
<evidence type="ECO:0000313" key="9">
    <source>
        <dbReference type="EMBL" id="CAE0405791.1"/>
    </source>
</evidence>
<feature type="compositionally biased region" description="Basic residues" evidence="6">
    <location>
        <begin position="1133"/>
        <end position="1146"/>
    </location>
</feature>
<dbReference type="Pfam" id="PF11923">
    <property type="entry name" value="NFACT-C"/>
    <property type="match status" value="1"/>
</dbReference>
<dbReference type="AlphaFoldDB" id="A0A7S3KZD8"/>
<dbReference type="InterPro" id="IPR051608">
    <property type="entry name" value="RQC_Subunit_NEMF"/>
</dbReference>
<feature type="coiled-coil region" evidence="5">
    <location>
        <begin position="367"/>
        <end position="401"/>
    </location>
</feature>
<feature type="compositionally biased region" description="Basic and acidic residues" evidence="6">
    <location>
        <begin position="788"/>
        <end position="797"/>
    </location>
</feature>
<dbReference type="Pfam" id="PF05670">
    <property type="entry name" value="NFACT-R_1"/>
    <property type="match status" value="1"/>
</dbReference>
<feature type="region of interest" description="Disordered" evidence="6">
    <location>
        <begin position="707"/>
        <end position="886"/>
    </location>
</feature>
<accession>A0A7S3KZD8</accession>
<dbReference type="InterPro" id="IPR021846">
    <property type="entry name" value="NFACT-C"/>
</dbReference>
<dbReference type="PANTHER" id="PTHR15239">
    <property type="entry name" value="NUCLEAR EXPORT MEDIATOR FACTOR NEMF"/>
    <property type="match status" value="1"/>
</dbReference>
<dbReference type="GO" id="GO:0043023">
    <property type="term" value="F:ribosomal large subunit binding"/>
    <property type="evidence" value="ECO:0007669"/>
    <property type="project" value="TreeGrafter"/>
</dbReference>
<feature type="compositionally biased region" description="Acidic residues" evidence="6">
    <location>
        <begin position="707"/>
        <end position="716"/>
    </location>
</feature>
<proteinExistence type="inferred from homology"/>
<feature type="compositionally biased region" description="Basic residues" evidence="6">
    <location>
        <begin position="828"/>
        <end position="840"/>
    </location>
</feature>
<evidence type="ECO:0000256" key="4">
    <source>
        <dbReference type="ARBA" id="ARBA00023054"/>
    </source>
</evidence>
<feature type="domain" description="NFACT protein C-terminal" evidence="8">
    <location>
        <begin position="1031"/>
        <end position="1123"/>
    </location>
</feature>
<gene>
    <name evidence="9" type="ORF">ACOF00016_LOCUS3759</name>
</gene>
<evidence type="ECO:0000259" key="8">
    <source>
        <dbReference type="Pfam" id="PF11923"/>
    </source>
</evidence>
<dbReference type="GO" id="GO:0000049">
    <property type="term" value="F:tRNA binding"/>
    <property type="evidence" value="ECO:0007669"/>
    <property type="project" value="TreeGrafter"/>
</dbReference>
<dbReference type="PANTHER" id="PTHR15239:SF6">
    <property type="entry name" value="RIBOSOME QUALITY CONTROL COMPLEX SUBUNIT NEMF"/>
    <property type="match status" value="1"/>
</dbReference>
<sequence length="1146" mass="127229">MKQRFDSLDVLAMVAHLQRTILGRRVVNIYDGENADTYILKLDGDPKAFLCLQSGIRFNDFDVFSADGTMPSPFCSKLRKHLRGLRIEQVKQIGTDRVVLFSFLGGNAGKHFIILELYAKGNLILTDADYSIVALLRSHVYQDKNNQAAEETVAVKVGSVYPVTYAADVTQSGAAATATAAAEGILSDDPEAWAMAALAVPSKKALTLKTLLLRNTSGVSQHGPALLEHCILFAKLSPHKPLKDWNMTAKQWQILQMALRQEAPAVLQRLTQSSSSDTAGFLIYDNMTTMKTSSNDNNDTKETCNTPILAKYPDKMLLEFQPHILLQHTERPYLEVANFGVAVHDFFGQLQTQKAVLRAQAATKTVQSKLEKARLDQQERLQALEEEQTILFRQAKAVEREAETVDQALTIINSALNSGMDWDQLEEIVQVEQENQNPIALLITALKLEDDYMTLRLPVDPYLDPDGETISVDIVLKETAHANASRLFGKYRNSKEKAQKTIESADKALQAAEETAQRQLAEAQKKTRQPAINLAKRKPFWFEKFHWFITSDNYLAVGGKDAHQNEILVKRYLRPGDAYLHADVHGASSVILRAKRRRTKSGKTVPIPLSEQALREAGNFTICHSSAWASRMVTSAWWVESHQVSKTAPSGEYLTVGSFMIRGKKNFLPPSQLEMGLAVLFRLGDEESMARHQNERRDFALLAMEEEASDDDDEEENVVHDKEGKNKESVGKRNVKPNRVVDEDDEQDEEESGNHETPETEIVTGSDKNKNGKKGLSARDRKLIKKYGSLEEAERVLASRPTDGDNGSVSMSASAATTTDGPEQPGNKRGKKAKLKRAKKKYGDQDEEDRELAMLLLQGSTKKDKRKEKTKQKQGEPTEAQQQVAAETSAVLKKDVSVLVEGLDEDVRNALGDSVEFETPDGGVSRDWQKIDFDIVEQLLALQPREAQLAAAKRLRSLSMGKNIDNLSLSLAGIIRTIRKHGYENLEKKVEEEEQTVANEAENEKGQNVASKESEIPVANEVDVDEDVGDDTAELTKLTGIPVAEDSLLYAMPVFAPYQTLTKYALRVKLTPGNMKRGKAAKAAIEMLLAASGQDGNGKRMKEMIKVINDNDFVQTLISDVKITSAGASKVTKQQKAKSKKNKKST</sequence>
<comment type="subcellular location">
    <subcellularLocation>
        <location evidence="1">Cytoplasm</location>
    </subcellularLocation>
</comment>
<evidence type="ECO:0000256" key="5">
    <source>
        <dbReference type="SAM" id="Coils"/>
    </source>
</evidence>
<feature type="compositionally biased region" description="Acidic residues" evidence="6">
    <location>
        <begin position="742"/>
        <end position="751"/>
    </location>
</feature>
<reference evidence="9" key="1">
    <citation type="submission" date="2021-01" db="EMBL/GenBank/DDBJ databases">
        <authorList>
            <person name="Corre E."/>
            <person name="Pelletier E."/>
            <person name="Niang G."/>
            <person name="Scheremetjew M."/>
            <person name="Finn R."/>
            <person name="Kale V."/>
            <person name="Holt S."/>
            <person name="Cochrane G."/>
            <person name="Meng A."/>
            <person name="Brown T."/>
            <person name="Cohen L."/>
        </authorList>
    </citation>
    <scope>NUCLEOTIDE SEQUENCE</scope>
    <source>
        <strain evidence="9">CCMP127</strain>
    </source>
</reference>
<comment type="similarity">
    <text evidence="2">Belongs to the NEMF family.</text>
</comment>
<evidence type="ECO:0000256" key="1">
    <source>
        <dbReference type="ARBA" id="ARBA00004496"/>
    </source>
</evidence>
<dbReference type="GO" id="GO:0005737">
    <property type="term" value="C:cytoplasm"/>
    <property type="evidence" value="ECO:0007669"/>
    <property type="project" value="UniProtKB-SubCell"/>
</dbReference>
<dbReference type="GO" id="GO:0072344">
    <property type="term" value="P:rescue of stalled ribosome"/>
    <property type="evidence" value="ECO:0007669"/>
    <property type="project" value="TreeGrafter"/>
</dbReference>
<dbReference type="Gene3D" id="2.30.310.10">
    <property type="entry name" value="ibrinogen binding protein from staphylococcus aureus domain"/>
    <property type="match status" value="1"/>
</dbReference>
<feature type="compositionally biased region" description="Low complexity" evidence="6">
    <location>
        <begin position="810"/>
        <end position="819"/>
    </location>
</feature>
<feature type="region of interest" description="Disordered" evidence="6">
    <location>
        <begin position="1127"/>
        <end position="1146"/>
    </location>
</feature>
<dbReference type="InterPro" id="IPR008532">
    <property type="entry name" value="NFACT_RNA-bd"/>
</dbReference>
<keyword evidence="4 5" id="KW-0175">Coiled coil</keyword>
<dbReference type="GO" id="GO:1990116">
    <property type="term" value="P:ribosome-associated ubiquitin-dependent protein catabolic process"/>
    <property type="evidence" value="ECO:0007669"/>
    <property type="project" value="TreeGrafter"/>
</dbReference>